<keyword evidence="2" id="KW-1133">Transmembrane helix</keyword>
<dbReference type="PANTHER" id="PTHR41339:SF1">
    <property type="entry name" value="SECRETED PROTEIN"/>
    <property type="match status" value="1"/>
</dbReference>
<dbReference type="InterPro" id="IPR006626">
    <property type="entry name" value="PbH1"/>
</dbReference>
<evidence type="ECO:0000256" key="2">
    <source>
        <dbReference type="SAM" id="Phobius"/>
    </source>
</evidence>
<keyword evidence="2" id="KW-0812">Transmembrane</keyword>
<feature type="chain" id="PRO_5031469794" evidence="3">
    <location>
        <begin position="17"/>
        <end position="2404"/>
    </location>
</feature>
<feature type="transmembrane region" description="Helical" evidence="2">
    <location>
        <begin position="2320"/>
        <end position="2345"/>
    </location>
</feature>
<name>A0A7S4DYB1_9EUKA</name>
<sequence>MCGFLLWALCACLALAEVNITANIDVNTTWFADTAYNLNAQVTVLAGATLTIQPGTTIRGKRNGVDGRASALIISRGARIIARGTSSSPITFTAQEAVSAGNMRGLWGGLVIAGYAVVNGEERFVEGLTDVLYGGSNNEDDSGVLQYVRIWHGGADIGANPDPNEGSGDEINGLTLAGVGSRTIVEHVEVAYNLDDGFEMFGGTVNLKWCSSLFNQDDAFDADLGYQGKMQFLFALVDQDGHHAAEIDGNMNVQPRSFPTVYGATFMKATNTDATALVKIREGSGGEFHNMILEGYAGFGLRNEECGNETQSSVTRGTSPNYLFWSSNNIVSTQNVMGSIAQFNISAPCSWAAQSRSVDSQLTLHPNVWREPKSLRMIDPRPQPGGNAFSGSSTPPNDGFFLETNYVGAFSDTELWLDGWSWLSENGFLPAGDVQVTPDNRLCGNYTTSRTLSSGVTYYLTCQTFVKSPAVLTIEAGTTIKAYRQDEDGRAPTLVIEQGAKIIAQGSSAKPITFTSVLPSSVLPQRGTWGGLILLGKGIIAGGGTRFIEGIDGGAYGGTDNEDDSGVLSYVRVWYGGADVGDNSNGDSENSGIEINGITFGAVGSRTVVDHCEVAFNLDDGFEAFGGAVNLKHCSSIFNGDDAFDTDEGYRGKMQFLFAIVDGAGNHAAEMDGNEDVQPRSFPQVNGATFLKAAQPGFGDGLMRLREGTGGEYYNIVLLGRAGAGMENKMCFSETKSSSGNGSDPNYLFWDRRNVINTLTQGGQPVDFDIGSSCNWENGPESSLVPMNLQLLPEGWSTYEDLVQIDPRPTSNSPTDTAQIEDSFFSQAAYPGGFPDSSMWLDSWSWLSENGMVPAADVNPSPSTTLCGAIETSMTIHSSETYYLTCQAFVKAPNILTIERGATIRAYARDKDGAAPALTIERGAKIMAQGSPTQPITMTNVLHSATLPRRKTWGGLIVLGAAPISGGENSVEGLPSDLGLYGGTDPTDSSGVLQYVRVWYGGADIELNVDSRENSGNEINGITLAGVGNGTIVEHCEVAWNHDDGFEMFGGTVNLKWCSSVYNKDDAFDTDEGYQGKMQFLFALVDKDGHHAAEMDSKTNGNIDSQPRSYPRLYGATFIKASHTSGDGLMKLREGTAGEFGNIILAGEAEWGVQHEDCGGERHSSIAPSFPDTLFFSNNNIINTVSSDGDTDTFTQTDGCAWDAFPNPRIVDSHLLLLPASWESTIAQIDPRPRQNSHAFLRSRVDSVPSNDNFFSSAPFVGGFGSDLWISEWTYLAETGRLPANEYPTTETTLCGRISESKRLVASRTYYMTCQVFVEPGQTLTIEAGTTIKSYMHDKNGEATALIIEKGAKIIAAGTASQPITFTSVLPQKELPKRGTWGGVIILGNATINTISGSNTIEGVRAPDGEYGGADDDDNSGTLRYVRIWYGGADISPDPSNPENSGNEINGLTLGGVGAGTTVEYCEVAYNLDDGFEAFGGTVSLRFCSSVFNGDDQFDFDEGYRGQLERLFAFAGANGDRAIECDSESDGGRDAIPRTRIEVVHSTFIGNPTSNNPTVKIREGASGVIALSIITDASENGVGVELTDCSPSQRNSATSIFPTVPRQEAFYFDPSNVINATLDFRIDETCANESLSVSKLGALRLRLLPDSPTEMSRMIDPRPMDSISGPYRTKDTWMTAAFATTGPFSLSTKTFNIDNYNGAFDSSLWLDSWSMLSASGMLPADEYTGDPERLLCGFIITSRTLSVGTYYMTCQVFVKRPAILTIPAGTTIKAYAQDAKGRAPALIIQQGAKIMAEGTINAPITFTSVKPPFLLPSRGNWGGVILLGLAKIAGTSPAMIEGIEGDGDGDEGRYGGNDDEDSSGIMKYVRVWYGGADIGVGDSNENSGNEINGITFGGVGNKTVVEHCEVAFNLDDGFEMFGGTVNLRYCSSIFNGDDAFDTDAGYRGHMQHLYCMVGEKGHHCVESDSNLQDLSLRTFPKMFGATFVGGAPDNLGGNDAIMKIREGSGGLFGNIIMMNSLETGIKLTGCDSQVQGPTQDPPAADNENVLYISPRNIIYDSHSADQEFSDFQISSPCRSDPKPTALNVNPNLLDIPYHADENSIVSGIQDQIDPRPDACGNAYKDFDTPIGEGEFFETTNYKGGFGSTLWLSGMSLLSDKGFLSTKGVSPVCVTEGAVVTGIFTFTTVDCALGKAVADDVRQRLQDQSGLGGDNVIATSRCGSTLVQFTLTYLGGASEVARANTFAQSLDSPSSVLGSDIVSTYGIPRVDSVRVDTAAAPNPTIAPTLSPTMPTPTPSPTDIVVVNAGGDDDGNDNASAAAFLGLFIVFLLATIALACTLGCMLMHRRREMKLKKGQDAVGDLKNDGASQLGSVVDESVADKQEPVAPESAAGPGFPQLRAENV</sequence>
<evidence type="ECO:0000313" key="4">
    <source>
        <dbReference type="EMBL" id="CAE0677803.1"/>
    </source>
</evidence>
<feature type="region of interest" description="Disordered" evidence="1">
    <location>
        <begin position="2364"/>
        <end position="2404"/>
    </location>
</feature>
<organism evidence="4">
    <name type="scientific">Lotharella globosa</name>
    <dbReference type="NCBI Taxonomy" id="91324"/>
    <lineage>
        <taxon>Eukaryota</taxon>
        <taxon>Sar</taxon>
        <taxon>Rhizaria</taxon>
        <taxon>Cercozoa</taxon>
        <taxon>Chlorarachniophyceae</taxon>
        <taxon>Lotharella</taxon>
    </lineage>
</organism>
<keyword evidence="2" id="KW-0472">Membrane</keyword>
<reference evidence="4" key="1">
    <citation type="submission" date="2021-01" db="EMBL/GenBank/DDBJ databases">
        <authorList>
            <person name="Corre E."/>
            <person name="Pelletier E."/>
            <person name="Niang G."/>
            <person name="Scheremetjew M."/>
            <person name="Finn R."/>
            <person name="Kale V."/>
            <person name="Holt S."/>
            <person name="Cochrane G."/>
            <person name="Meng A."/>
            <person name="Brown T."/>
            <person name="Cohen L."/>
        </authorList>
    </citation>
    <scope>NUCLEOTIDE SEQUENCE</scope>
    <source>
        <strain evidence="4">CCCM811</strain>
    </source>
</reference>
<proteinExistence type="predicted"/>
<protein>
    <submittedName>
        <fullName evidence="4">Uncharacterized protein</fullName>
    </submittedName>
</protein>
<dbReference type="SMART" id="SM00710">
    <property type="entry name" value="PbH1"/>
    <property type="match status" value="5"/>
</dbReference>
<dbReference type="PANTHER" id="PTHR41339">
    <property type="entry name" value="LIPL48"/>
    <property type="match status" value="1"/>
</dbReference>
<feature type="signal peptide" evidence="3">
    <location>
        <begin position="1"/>
        <end position="16"/>
    </location>
</feature>
<evidence type="ECO:0000256" key="1">
    <source>
        <dbReference type="SAM" id="MobiDB-lite"/>
    </source>
</evidence>
<keyword evidence="3" id="KW-0732">Signal</keyword>
<gene>
    <name evidence="4" type="ORF">LGLO00237_LOCUS29584</name>
</gene>
<evidence type="ECO:0000256" key="3">
    <source>
        <dbReference type="SAM" id="SignalP"/>
    </source>
</evidence>
<dbReference type="EMBL" id="HBIV01042101">
    <property type="protein sequence ID" value="CAE0677803.1"/>
    <property type="molecule type" value="Transcribed_RNA"/>
</dbReference>
<accession>A0A7S4DYB1</accession>